<organism evidence="3">
    <name type="scientific">uncultured Caudovirales phage</name>
    <dbReference type="NCBI Taxonomy" id="2100421"/>
    <lineage>
        <taxon>Viruses</taxon>
        <taxon>Duplodnaviria</taxon>
        <taxon>Heunggongvirae</taxon>
        <taxon>Uroviricota</taxon>
        <taxon>Caudoviricetes</taxon>
        <taxon>Peduoviridae</taxon>
        <taxon>Maltschvirus</taxon>
        <taxon>Maltschvirus maltsch</taxon>
    </lineage>
</organism>
<keyword evidence="2" id="KW-0812">Transmembrane</keyword>
<feature type="transmembrane region" description="Helical" evidence="2">
    <location>
        <begin position="18"/>
        <end position="38"/>
    </location>
</feature>
<keyword evidence="2" id="KW-1133">Transmembrane helix</keyword>
<evidence type="ECO:0000313" key="3">
    <source>
        <dbReference type="EMBL" id="CAB4175312.1"/>
    </source>
</evidence>
<sequence length="173" mass="19507">MFKYLAEILNSFSPAQRILALLILVFTITTITLGPTLIKENTKDCAELELRLASQSRQIKELSARIETLNRELIAGQQLCTNNLIQKQQQIMGLIDGMIQETQTGAKSLARPVKVKDTHVNEGQDPNEPVVMMLIRPEAEPDNRKEIESYQKTLKKLKSLKIQVNQTLSPGRP</sequence>
<dbReference type="EMBL" id="LR796923">
    <property type="protein sequence ID" value="CAB4175312.1"/>
    <property type="molecule type" value="Genomic_DNA"/>
</dbReference>
<name>A0A6J5PVW7_9CAUD</name>
<reference evidence="3" key="1">
    <citation type="submission" date="2020-05" db="EMBL/GenBank/DDBJ databases">
        <authorList>
            <person name="Chiriac C."/>
            <person name="Salcher M."/>
            <person name="Ghai R."/>
            <person name="Kavagutti S V."/>
        </authorList>
    </citation>
    <scope>NUCLEOTIDE SEQUENCE</scope>
</reference>
<proteinExistence type="predicted"/>
<accession>A0A6J5PVW7</accession>
<protein>
    <submittedName>
        <fullName evidence="3">Uncharacterized protein</fullName>
    </submittedName>
</protein>
<evidence type="ECO:0000256" key="1">
    <source>
        <dbReference type="SAM" id="Coils"/>
    </source>
</evidence>
<keyword evidence="2" id="KW-0472">Membrane</keyword>
<feature type="coiled-coil region" evidence="1">
    <location>
        <begin position="38"/>
        <end position="79"/>
    </location>
</feature>
<gene>
    <name evidence="3" type="ORF">UFOVP972_142</name>
</gene>
<evidence type="ECO:0000256" key="2">
    <source>
        <dbReference type="SAM" id="Phobius"/>
    </source>
</evidence>
<keyword evidence="1" id="KW-0175">Coiled coil</keyword>